<dbReference type="AlphaFoldDB" id="A0ABD1UAV9"/>
<accession>A0ABD1UAV9</accession>
<comment type="caution">
    <text evidence="1">The sequence shown here is derived from an EMBL/GenBank/DDBJ whole genome shotgun (WGS) entry which is preliminary data.</text>
</comment>
<proteinExistence type="predicted"/>
<gene>
    <name evidence="1" type="ORF">Fot_25613</name>
</gene>
<name>A0ABD1UAV9_9LAMI</name>
<dbReference type="EMBL" id="JBFOLJ010000007">
    <property type="protein sequence ID" value="KAL2521690.1"/>
    <property type="molecule type" value="Genomic_DNA"/>
</dbReference>
<keyword evidence="2" id="KW-1185">Reference proteome</keyword>
<organism evidence="1 2">
    <name type="scientific">Forsythia ovata</name>
    <dbReference type="NCBI Taxonomy" id="205694"/>
    <lineage>
        <taxon>Eukaryota</taxon>
        <taxon>Viridiplantae</taxon>
        <taxon>Streptophyta</taxon>
        <taxon>Embryophyta</taxon>
        <taxon>Tracheophyta</taxon>
        <taxon>Spermatophyta</taxon>
        <taxon>Magnoliopsida</taxon>
        <taxon>eudicotyledons</taxon>
        <taxon>Gunneridae</taxon>
        <taxon>Pentapetalae</taxon>
        <taxon>asterids</taxon>
        <taxon>lamiids</taxon>
        <taxon>Lamiales</taxon>
        <taxon>Oleaceae</taxon>
        <taxon>Forsythieae</taxon>
        <taxon>Forsythia</taxon>
    </lineage>
</organism>
<protein>
    <submittedName>
        <fullName evidence="1">Uncharacterized protein</fullName>
    </submittedName>
</protein>
<dbReference type="Proteomes" id="UP001604277">
    <property type="component" value="Unassembled WGS sequence"/>
</dbReference>
<evidence type="ECO:0000313" key="1">
    <source>
        <dbReference type="EMBL" id="KAL2521690.1"/>
    </source>
</evidence>
<reference evidence="2" key="1">
    <citation type="submission" date="2024-07" db="EMBL/GenBank/DDBJ databases">
        <title>Two chromosome-level genome assemblies of Korean endemic species Abeliophyllum distichum and Forsythia ovata (Oleaceae).</title>
        <authorList>
            <person name="Jang H."/>
        </authorList>
    </citation>
    <scope>NUCLEOTIDE SEQUENCE [LARGE SCALE GENOMIC DNA]</scope>
</reference>
<evidence type="ECO:0000313" key="2">
    <source>
        <dbReference type="Proteomes" id="UP001604277"/>
    </source>
</evidence>
<sequence length="165" mass="19234">MDRNMDSQSNKTPTRFLKSIHKGRPVITWNFMISHSPFLPSLYGRCCLNTFAGLAHSIHLSIWPMLSYLVPSLKLHNLVYKREKIQGNGELFLETHLRKRTRKSKINPEQFGNLMWNINLRIAREDFCIIAGEDLDTLLRSNGQKLLQYLKLETTKICQKFSITI</sequence>